<dbReference type="InterPro" id="IPR033717">
    <property type="entry name" value="UDPK"/>
</dbReference>
<keyword evidence="13" id="KW-0594">Phospholipid biosynthesis</keyword>
<evidence type="ECO:0000256" key="13">
    <source>
        <dbReference type="ARBA" id="ARBA00023209"/>
    </source>
</evidence>
<keyword evidence="3" id="KW-1003">Cell membrane</keyword>
<dbReference type="EC" id="2.7.1.-" evidence="16"/>
<evidence type="ECO:0000256" key="4">
    <source>
        <dbReference type="ARBA" id="ARBA00022516"/>
    </source>
</evidence>
<keyword evidence="7" id="KW-0547">Nucleotide-binding</keyword>
<dbReference type="Pfam" id="PF01219">
    <property type="entry name" value="DAGK_prokar"/>
    <property type="match status" value="1"/>
</dbReference>
<keyword evidence="12 15" id="KW-0472">Membrane</keyword>
<organism evidence="16 17">
    <name type="scientific">Ohtaekwangia kribbensis</name>
    <dbReference type="NCBI Taxonomy" id="688913"/>
    <lineage>
        <taxon>Bacteria</taxon>
        <taxon>Pseudomonadati</taxon>
        <taxon>Bacteroidota</taxon>
        <taxon>Cytophagia</taxon>
        <taxon>Cytophagales</taxon>
        <taxon>Fulvivirgaceae</taxon>
        <taxon>Ohtaekwangia</taxon>
    </lineage>
</organism>
<keyword evidence="11" id="KW-0443">Lipid metabolism</keyword>
<evidence type="ECO:0000256" key="11">
    <source>
        <dbReference type="ARBA" id="ARBA00023098"/>
    </source>
</evidence>
<proteinExistence type="inferred from homology"/>
<evidence type="ECO:0000256" key="10">
    <source>
        <dbReference type="ARBA" id="ARBA00022989"/>
    </source>
</evidence>
<evidence type="ECO:0000256" key="7">
    <source>
        <dbReference type="ARBA" id="ARBA00022741"/>
    </source>
</evidence>
<dbReference type="PANTHER" id="PTHR34299">
    <property type="entry name" value="DIACYLGLYCEROL KINASE"/>
    <property type="match status" value="1"/>
</dbReference>
<dbReference type="CDD" id="cd14265">
    <property type="entry name" value="UDPK_IM_like"/>
    <property type="match status" value="1"/>
</dbReference>
<evidence type="ECO:0000256" key="15">
    <source>
        <dbReference type="SAM" id="Phobius"/>
    </source>
</evidence>
<keyword evidence="10 15" id="KW-1133">Transmembrane helix</keyword>
<keyword evidence="14" id="KW-1208">Phospholipid metabolism</keyword>
<dbReference type="PANTHER" id="PTHR34299:SF1">
    <property type="entry name" value="DIACYLGLYCEROL KINASE"/>
    <property type="match status" value="1"/>
</dbReference>
<dbReference type="Gene3D" id="1.10.287.3610">
    <property type="match status" value="1"/>
</dbReference>
<evidence type="ECO:0000256" key="5">
    <source>
        <dbReference type="ARBA" id="ARBA00022679"/>
    </source>
</evidence>
<feature type="transmembrane region" description="Helical" evidence="15">
    <location>
        <begin position="90"/>
        <end position="114"/>
    </location>
</feature>
<name>A0ABW3K3W3_9BACT</name>
<evidence type="ECO:0000256" key="8">
    <source>
        <dbReference type="ARBA" id="ARBA00022777"/>
    </source>
</evidence>
<gene>
    <name evidence="16" type="ORF">ACFQ21_16630</name>
</gene>
<keyword evidence="5 16" id="KW-0808">Transferase</keyword>
<dbReference type="InterPro" id="IPR000829">
    <property type="entry name" value="DAGK"/>
</dbReference>
<accession>A0ABW3K3W3</accession>
<evidence type="ECO:0000256" key="1">
    <source>
        <dbReference type="ARBA" id="ARBA00004651"/>
    </source>
</evidence>
<evidence type="ECO:0000256" key="2">
    <source>
        <dbReference type="ARBA" id="ARBA00005967"/>
    </source>
</evidence>
<evidence type="ECO:0000256" key="6">
    <source>
        <dbReference type="ARBA" id="ARBA00022692"/>
    </source>
</evidence>
<dbReference type="RefSeq" id="WP_377580408.1">
    <property type="nucleotide sequence ID" value="NZ_JBHTKA010000007.1"/>
</dbReference>
<keyword evidence="8 16" id="KW-0418">Kinase</keyword>
<feature type="transmembrane region" description="Helical" evidence="15">
    <location>
        <begin position="27"/>
        <end position="45"/>
    </location>
</feature>
<sequence>MSAFIRSFGYAIRGIVAAVREQRNIKILFGIALLVVVAGFYFQVTNTEWCILLLCMGVVTASEMLNSAIENLVDLVTRERMPLAGKIKDIAAGAVLLLSTMSLVIGAIIFWPYIF</sequence>
<evidence type="ECO:0000256" key="14">
    <source>
        <dbReference type="ARBA" id="ARBA00023264"/>
    </source>
</evidence>
<feature type="transmembrane region" description="Helical" evidence="15">
    <location>
        <begin position="51"/>
        <end position="69"/>
    </location>
</feature>
<keyword evidence="9" id="KW-0067">ATP-binding</keyword>
<protein>
    <submittedName>
        <fullName evidence="16">Diacylglycerol kinase family protein</fullName>
        <ecNumber evidence="16">2.7.1.-</ecNumber>
    </submittedName>
</protein>
<comment type="subcellular location">
    <subcellularLocation>
        <location evidence="1">Cell membrane</location>
        <topology evidence="1">Multi-pass membrane protein</topology>
    </subcellularLocation>
</comment>
<evidence type="ECO:0000256" key="3">
    <source>
        <dbReference type="ARBA" id="ARBA00022475"/>
    </source>
</evidence>
<evidence type="ECO:0000256" key="9">
    <source>
        <dbReference type="ARBA" id="ARBA00022840"/>
    </source>
</evidence>
<evidence type="ECO:0000256" key="12">
    <source>
        <dbReference type="ARBA" id="ARBA00023136"/>
    </source>
</evidence>
<keyword evidence="4" id="KW-0444">Lipid biosynthesis</keyword>
<keyword evidence="17" id="KW-1185">Reference proteome</keyword>
<dbReference type="EMBL" id="JBHTKA010000007">
    <property type="protein sequence ID" value="MFD1000954.1"/>
    <property type="molecule type" value="Genomic_DNA"/>
</dbReference>
<dbReference type="InterPro" id="IPR036945">
    <property type="entry name" value="DAGK_sf"/>
</dbReference>
<comment type="similarity">
    <text evidence="2">Belongs to the bacterial diacylglycerol kinase family.</text>
</comment>
<dbReference type="Proteomes" id="UP001597112">
    <property type="component" value="Unassembled WGS sequence"/>
</dbReference>
<evidence type="ECO:0000313" key="17">
    <source>
        <dbReference type="Proteomes" id="UP001597112"/>
    </source>
</evidence>
<comment type="caution">
    <text evidence="16">The sequence shown here is derived from an EMBL/GenBank/DDBJ whole genome shotgun (WGS) entry which is preliminary data.</text>
</comment>
<reference evidence="17" key="1">
    <citation type="journal article" date="2019" name="Int. J. Syst. Evol. Microbiol.">
        <title>The Global Catalogue of Microorganisms (GCM) 10K type strain sequencing project: providing services to taxonomists for standard genome sequencing and annotation.</title>
        <authorList>
            <consortium name="The Broad Institute Genomics Platform"/>
            <consortium name="The Broad Institute Genome Sequencing Center for Infectious Disease"/>
            <person name="Wu L."/>
            <person name="Ma J."/>
        </authorList>
    </citation>
    <scope>NUCLEOTIDE SEQUENCE [LARGE SCALE GENOMIC DNA]</scope>
    <source>
        <strain evidence="17">CCUG 58938</strain>
    </source>
</reference>
<dbReference type="GO" id="GO:0016301">
    <property type="term" value="F:kinase activity"/>
    <property type="evidence" value="ECO:0007669"/>
    <property type="project" value="UniProtKB-KW"/>
</dbReference>
<dbReference type="PROSITE" id="PS01069">
    <property type="entry name" value="DAGK_PROKAR"/>
    <property type="match status" value="1"/>
</dbReference>
<evidence type="ECO:0000313" key="16">
    <source>
        <dbReference type="EMBL" id="MFD1000954.1"/>
    </source>
</evidence>
<keyword evidence="6 15" id="KW-0812">Transmembrane</keyword>